<sequence length="952" mass="103208">SGVGAALNVSEFRQLIEAVAHKHFRTGYLREATKILFPAQPTTQDGVEGLDDADLLGMEGCGEDGDDFADVAADFMEGLRDGRNAHQGLQQDPFSAQSGRSDETSWVYYARQKAHRAGMDDGIITNSRIASRMYQAFFGLLVPRTRGSLASMQPGLQQGVKSNAAVGAPEATTLDIQVAPRLLQPTVAAPASAQVNSNAHAANIRARTAMLSAPYPFASGLDGLPGRLALSPAVLKAVMGLTSGNGPRRTLPLPISDGLALLERSIANFACIVKTNGGKSLLWQADALMSRRGVPSFALLIVPYLSLIDDIKRVGNEKGIKCADWNPTLTVSPDADIVIVSLAKAVKGPFLQWLGDPEIQSALRRVFVDEAHVLIDEVFRKGIEDFGKLTERLPGTQFVYMSATIPPESETRLEKITCMPLRFLREGTNRENLAYSLINVAKEHDAVDHVRDSIERVTAGANSGRQVLVICRDKRTVKRVAKELGCGYYFSNNGATEYEIQEMDDAMEEFKTGLQPVLVGTNAASTGIDFERVDLVALLDGIYSMAAGMQAAGRAGRRGTRAEVHIYKIKESRNPANKLPEGPHPRTDDEAVGLLLAGERCMREPISHWLDGRVVSCIELGGEWCSVCEEMYDKPTTGTVQAQVLSIRDGKRRFVETTTEDYANKRRVLEIAPDTPGSSARRFSSTSPPSSNESTLFRGARSAPSAAGVGADWRRASDSEPASSGSSSSSGGLGSSPSAQRSCPTNNKLTPIANRAVMAAVDSPKQCKAFPARNAGSNYGHKASFTTWASMKDGFLQSLRLARDCCPMCYMVERDYYHKASRCTLKDCNMAAQMIFREKGRNDWPNGRACWGCSLPVTVCTERLGGGICELSAHRDMVRGILLLLTLHEGVRAEAVKKAQAYDSEYTLPTPRAAGIMGEEWKTVYLFRGTTRVYQAFPAVMAVVLMLAGATK</sequence>
<evidence type="ECO:0000259" key="8">
    <source>
        <dbReference type="PROSITE" id="PS51194"/>
    </source>
</evidence>
<comment type="similarity">
    <text evidence="1">Belongs to the helicase family. RecQ subfamily.</text>
</comment>
<dbReference type="Proteomes" id="UP000077521">
    <property type="component" value="Unassembled WGS sequence"/>
</dbReference>
<dbReference type="InterPro" id="IPR001650">
    <property type="entry name" value="Helicase_C-like"/>
</dbReference>
<dbReference type="GO" id="GO:0005524">
    <property type="term" value="F:ATP binding"/>
    <property type="evidence" value="ECO:0007669"/>
    <property type="project" value="UniProtKB-KW"/>
</dbReference>
<evidence type="ECO:0000313" key="9">
    <source>
        <dbReference type="EMBL" id="KAE8237882.1"/>
    </source>
</evidence>
<dbReference type="SMART" id="SM00490">
    <property type="entry name" value="HELICc"/>
    <property type="match status" value="1"/>
</dbReference>
<feature type="domain" description="Helicase C-terminal" evidence="8">
    <location>
        <begin position="449"/>
        <end position="600"/>
    </location>
</feature>
<dbReference type="PROSITE" id="PS51194">
    <property type="entry name" value="HELICASE_CTER"/>
    <property type="match status" value="1"/>
</dbReference>
<comment type="caution">
    <text evidence="9">The sequence shown here is derived from an EMBL/GenBank/DDBJ whole genome shotgun (WGS) entry which is preliminary data.</text>
</comment>
<dbReference type="InterPro" id="IPR027417">
    <property type="entry name" value="P-loop_NTPase"/>
</dbReference>
<dbReference type="SMART" id="SM00487">
    <property type="entry name" value="DEXDc"/>
    <property type="match status" value="1"/>
</dbReference>
<protein>
    <recommendedName>
        <fullName evidence="5">DNA 3'-5' helicase</fullName>
        <ecNumber evidence="5">5.6.2.4</ecNumber>
    </recommendedName>
</protein>
<dbReference type="Pfam" id="PF00271">
    <property type="entry name" value="Helicase_C"/>
    <property type="match status" value="1"/>
</dbReference>
<proteinExistence type="inferred from homology"/>
<feature type="region of interest" description="Disordered" evidence="6">
    <location>
        <begin position="666"/>
        <end position="748"/>
    </location>
</feature>
<dbReference type="InterPro" id="IPR011545">
    <property type="entry name" value="DEAD/DEAH_box_helicase_dom"/>
</dbReference>
<evidence type="ECO:0000256" key="3">
    <source>
        <dbReference type="ARBA" id="ARBA00022840"/>
    </source>
</evidence>
<dbReference type="GO" id="GO:0000724">
    <property type="term" value="P:double-strand break repair via homologous recombination"/>
    <property type="evidence" value="ECO:0007669"/>
    <property type="project" value="TreeGrafter"/>
</dbReference>
<evidence type="ECO:0000313" key="10">
    <source>
        <dbReference type="Proteomes" id="UP000077521"/>
    </source>
</evidence>
<dbReference type="Gene3D" id="3.40.50.300">
    <property type="entry name" value="P-loop containing nucleotide triphosphate hydrolases"/>
    <property type="match status" value="2"/>
</dbReference>
<dbReference type="GO" id="GO:0005737">
    <property type="term" value="C:cytoplasm"/>
    <property type="evidence" value="ECO:0007669"/>
    <property type="project" value="TreeGrafter"/>
</dbReference>
<organism evidence="9 10">
    <name type="scientific">Tilletia indica</name>
    <dbReference type="NCBI Taxonomy" id="43049"/>
    <lineage>
        <taxon>Eukaryota</taxon>
        <taxon>Fungi</taxon>
        <taxon>Dikarya</taxon>
        <taxon>Basidiomycota</taxon>
        <taxon>Ustilaginomycotina</taxon>
        <taxon>Exobasidiomycetes</taxon>
        <taxon>Tilletiales</taxon>
        <taxon>Tilletiaceae</taxon>
        <taxon>Tilletia</taxon>
    </lineage>
</organism>
<dbReference type="PROSITE" id="PS51192">
    <property type="entry name" value="HELICASE_ATP_BIND_1"/>
    <property type="match status" value="1"/>
</dbReference>
<dbReference type="GO" id="GO:0043138">
    <property type="term" value="F:3'-5' DNA helicase activity"/>
    <property type="evidence" value="ECO:0007669"/>
    <property type="project" value="UniProtKB-EC"/>
</dbReference>
<dbReference type="GO" id="GO:0005694">
    <property type="term" value="C:chromosome"/>
    <property type="evidence" value="ECO:0007669"/>
    <property type="project" value="TreeGrafter"/>
</dbReference>
<dbReference type="InterPro" id="IPR014001">
    <property type="entry name" value="Helicase_ATP-bd"/>
</dbReference>
<keyword evidence="2" id="KW-0547">Nucleotide-binding</keyword>
<feature type="domain" description="Helicase ATP-binding" evidence="7">
    <location>
        <begin position="260"/>
        <end position="423"/>
    </location>
</feature>
<dbReference type="SUPFAM" id="SSF52540">
    <property type="entry name" value="P-loop containing nucleoside triphosphate hydrolases"/>
    <property type="match status" value="1"/>
</dbReference>
<dbReference type="EMBL" id="LWDF02001600">
    <property type="protein sequence ID" value="KAE8237882.1"/>
    <property type="molecule type" value="Genomic_DNA"/>
</dbReference>
<dbReference type="PANTHER" id="PTHR13710:SF154">
    <property type="entry name" value="RECQ HELICASE, PUTATIVE (AFU_ORTHOLOGUE AFUA_6G14720)-RELATED"/>
    <property type="match status" value="1"/>
</dbReference>
<evidence type="ECO:0000256" key="4">
    <source>
        <dbReference type="ARBA" id="ARBA00034617"/>
    </source>
</evidence>
<accession>A0A8T8SDT2</accession>
<keyword evidence="3" id="KW-0067">ATP-binding</keyword>
<reference evidence="9" key="1">
    <citation type="submission" date="2016-04" db="EMBL/GenBank/DDBJ databases">
        <authorList>
            <person name="Nguyen H.D."/>
            <person name="Samba Siva P."/>
            <person name="Cullis J."/>
            <person name="Levesque C.A."/>
            <person name="Hambleton S."/>
        </authorList>
    </citation>
    <scope>NUCLEOTIDE SEQUENCE</scope>
    <source>
        <strain evidence="9">DAOMC 236416</strain>
    </source>
</reference>
<evidence type="ECO:0000259" key="7">
    <source>
        <dbReference type="PROSITE" id="PS51192"/>
    </source>
</evidence>
<reference evidence="9" key="2">
    <citation type="journal article" date="2019" name="IMA Fungus">
        <title>Genome sequencing and comparison of five Tilletia species to identify candidate genes for the detection of regulated species infecting wheat.</title>
        <authorList>
            <person name="Nguyen H.D.T."/>
            <person name="Sultana T."/>
            <person name="Kesanakurti P."/>
            <person name="Hambleton S."/>
        </authorList>
    </citation>
    <scope>NUCLEOTIDE SEQUENCE</scope>
    <source>
        <strain evidence="9">DAOMC 236416</strain>
    </source>
</reference>
<name>A0A8T8SDT2_9BASI</name>
<keyword evidence="10" id="KW-1185">Reference proteome</keyword>
<dbReference type="GO" id="GO:0003676">
    <property type="term" value="F:nucleic acid binding"/>
    <property type="evidence" value="ECO:0007669"/>
    <property type="project" value="InterPro"/>
</dbReference>
<evidence type="ECO:0000256" key="6">
    <source>
        <dbReference type="SAM" id="MobiDB-lite"/>
    </source>
</evidence>
<dbReference type="PANTHER" id="PTHR13710">
    <property type="entry name" value="DNA HELICASE RECQ FAMILY MEMBER"/>
    <property type="match status" value="1"/>
</dbReference>
<feature type="compositionally biased region" description="Low complexity" evidence="6">
    <location>
        <begin position="678"/>
        <end position="695"/>
    </location>
</feature>
<feature type="compositionally biased region" description="Low complexity" evidence="6">
    <location>
        <begin position="719"/>
        <end position="739"/>
    </location>
</feature>
<comment type="catalytic activity">
    <reaction evidence="4">
        <text>Couples ATP hydrolysis with the unwinding of duplex DNA by translocating in the 3'-5' direction.</text>
        <dbReference type="EC" id="5.6.2.4"/>
    </reaction>
</comment>
<evidence type="ECO:0000256" key="2">
    <source>
        <dbReference type="ARBA" id="ARBA00022741"/>
    </source>
</evidence>
<dbReference type="Pfam" id="PF00270">
    <property type="entry name" value="DEAD"/>
    <property type="match status" value="1"/>
</dbReference>
<evidence type="ECO:0000256" key="5">
    <source>
        <dbReference type="ARBA" id="ARBA00034808"/>
    </source>
</evidence>
<evidence type="ECO:0000256" key="1">
    <source>
        <dbReference type="ARBA" id="ARBA00005446"/>
    </source>
</evidence>
<feature type="non-terminal residue" evidence="9">
    <location>
        <position position="1"/>
    </location>
</feature>
<dbReference type="EC" id="5.6.2.4" evidence="5"/>
<dbReference type="GO" id="GO:0009378">
    <property type="term" value="F:four-way junction helicase activity"/>
    <property type="evidence" value="ECO:0007669"/>
    <property type="project" value="TreeGrafter"/>
</dbReference>
<gene>
    <name evidence="9" type="ORF">A4X13_0g8604</name>
</gene>
<dbReference type="AlphaFoldDB" id="A0A8T8SDT2"/>